<organism evidence="4 5">
    <name type="scientific">Peribacillus psychrosaccharolyticus</name>
    <name type="common">Bacillus psychrosaccharolyticus</name>
    <dbReference type="NCBI Taxonomy" id="1407"/>
    <lineage>
        <taxon>Bacteria</taxon>
        <taxon>Bacillati</taxon>
        <taxon>Bacillota</taxon>
        <taxon>Bacilli</taxon>
        <taxon>Bacillales</taxon>
        <taxon>Bacillaceae</taxon>
        <taxon>Peribacillus</taxon>
    </lineage>
</organism>
<evidence type="ECO:0000313" key="4">
    <source>
        <dbReference type="EMBL" id="QQT00155.1"/>
    </source>
</evidence>
<dbReference type="Pfam" id="PF07736">
    <property type="entry name" value="CM_1"/>
    <property type="match status" value="1"/>
</dbReference>
<dbReference type="AlphaFoldDB" id="A0A974NLR5"/>
<feature type="binding site" evidence="2">
    <location>
        <position position="6"/>
    </location>
    <ligand>
        <name>prephenate</name>
        <dbReference type="ChEBI" id="CHEBI:29934"/>
    </ligand>
</feature>
<dbReference type="GO" id="GO:0008652">
    <property type="term" value="P:amino acid biosynthetic process"/>
    <property type="evidence" value="ECO:0007669"/>
    <property type="project" value="UniProtKB-UniRule"/>
</dbReference>
<evidence type="ECO:0000256" key="1">
    <source>
        <dbReference type="NCBIfam" id="TIGR01796"/>
    </source>
</evidence>
<feature type="binding site" evidence="2">
    <location>
        <position position="107"/>
    </location>
    <ligand>
        <name>prephenate</name>
        <dbReference type="ChEBI" id="CHEBI:29934"/>
    </ligand>
</feature>
<proteinExistence type="predicted"/>
<dbReference type="InterPro" id="IPR008243">
    <property type="entry name" value="Chorismate_mutase_AroH"/>
</dbReference>
<comment type="catalytic activity">
    <reaction evidence="3">
        <text>chorismate = prephenate</text>
        <dbReference type="Rhea" id="RHEA:13897"/>
        <dbReference type="ChEBI" id="CHEBI:29748"/>
        <dbReference type="ChEBI" id="CHEBI:29934"/>
        <dbReference type="EC" id="5.4.99.5"/>
    </reaction>
</comment>
<dbReference type="PANTHER" id="PTHR21164:SF0">
    <property type="entry name" value="CHORISMATE MUTASE AROH"/>
    <property type="match status" value="1"/>
</dbReference>
<dbReference type="PANTHER" id="PTHR21164">
    <property type="entry name" value="CHORISMATE MUTASE"/>
    <property type="match status" value="1"/>
</dbReference>
<accession>A0A974NLR5</accession>
<dbReference type="Gene3D" id="3.30.1330.40">
    <property type="entry name" value="RutC-like"/>
    <property type="match status" value="1"/>
</dbReference>
<keyword evidence="3 4" id="KW-0413">Isomerase</keyword>
<protein>
    <recommendedName>
        <fullName evidence="1 3">chorismate mutase</fullName>
        <ecNumber evidence="1 3">5.4.99.5</ecNumber>
    </recommendedName>
</protein>
<dbReference type="GO" id="GO:0009073">
    <property type="term" value="P:aromatic amino acid family biosynthetic process"/>
    <property type="evidence" value="ECO:0007669"/>
    <property type="project" value="UniProtKB-UniRule"/>
</dbReference>
<dbReference type="SUPFAM" id="SSF55298">
    <property type="entry name" value="YjgF-like"/>
    <property type="match status" value="1"/>
</dbReference>
<dbReference type="NCBIfam" id="TIGR01796">
    <property type="entry name" value="CM_mono_aroH"/>
    <property type="match status" value="1"/>
</dbReference>
<dbReference type="CDD" id="cd02185">
    <property type="entry name" value="AroH"/>
    <property type="match status" value="1"/>
</dbReference>
<sequence>MIRGVRGATTVQVDTDIEILTAVERLLREMIELNSIEAEKVASIFISMTEDLRAAFPAKALRKIDGWTYVPVVCMQEIPIVNSLPFCIRIMLHLNTDKDQTQIQHVYQEGATVLRPDLFIESQ</sequence>
<name>A0A974NLR5_PERPY</name>
<evidence type="ECO:0000256" key="2">
    <source>
        <dbReference type="PIRSR" id="PIRSR005965-1"/>
    </source>
</evidence>
<dbReference type="InterPro" id="IPR035959">
    <property type="entry name" value="RutC-like_sf"/>
</dbReference>
<dbReference type="RefSeq" id="WP_040376281.1">
    <property type="nucleotide sequence ID" value="NZ_CP068053.1"/>
</dbReference>
<keyword evidence="2 3" id="KW-0057">Aromatic amino acid biosynthesis</keyword>
<dbReference type="GO" id="GO:0004106">
    <property type="term" value="F:chorismate mutase activity"/>
    <property type="evidence" value="ECO:0007669"/>
    <property type="project" value="UniProtKB-UniRule"/>
</dbReference>
<dbReference type="KEGG" id="ppsr:I6J18_21670"/>
<dbReference type="PIRSF" id="PIRSF005965">
    <property type="entry name" value="Chor_mut_AroH"/>
    <property type="match status" value="1"/>
</dbReference>
<evidence type="ECO:0000313" key="5">
    <source>
        <dbReference type="Proteomes" id="UP000595254"/>
    </source>
</evidence>
<keyword evidence="2 3" id="KW-0028">Amino-acid biosynthesis</keyword>
<dbReference type="EMBL" id="CP068053">
    <property type="protein sequence ID" value="QQT00155.1"/>
    <property type="molecule type" value="Genomic_DNA"/>
</dbReference>
<reference evidence="4 5" key="1">
    <citation type="submission" date="2021-01" db="EMBL/GenBank/DDBJ databases">
        <title>FDA dAtabase for Regulatory Grade micrObial Sequences (FDA-ARGOS): Supporting development and validation of Infectious Disease Dx tests.</title>
        <authorList>
            <person name="Nelson B."/>
            <person name="Plummer A."/>
            <person name="Tallon L."/>
            <person name="Sadzewicz L."/>
            <person name="Zhao X."/>
            <person name="Boylan J."/>
            <person name="Ott S."/>
            <person name="Bowen H."/>
            <person name="Vavikolanu K."/>
            <person name="Mehta A."/>
            <person name="Aluvathingal J."/>
            <person name="Nadendla S."/>
            <person name="Myers T."/>
            <person name="Yan Y."/>
            <person name="Sichtig H."/>
        </authorList>
    </citation>
    <scope>NUCLEOTIDE SEQUENCE [LARGE SCALE GENOMIC DNA]</scope>
    <source>
        <strain evidence="4 5">FDAARGOS_1161</strain>
    </source>
</reference>
<dbReference type="GO" id="GO:0046417">
    <property type="term" value="P:chorismate metabolic process"/>
    <property type="evidence" value="ECO:0007669"/>
    <property type="project" value="TreeGrafter"/>
</dbReference>
<feature type="binding site" evidence="2">
    <location>
        <position position="89"/>
    </location>
    <ligand>
        <name>prephenate</name>
        <dbReference type="ChEBI" id="CHEBI:29934"/>
    </ligand>
</feature>
<dbReference type="PROSITE" id="PS51167">
    <property type="entry name" value="CHORISMATE_MUT_1"/>
    <property type="match status" value="1"/>
</dbReference>
<evidence type="ECO:0000256" key="3">
    <source>
        <dbReference type="PROSITE-ProRule" id="PRU00514"/>
    </source>
</evidence>
<gene>
    <name evidence="4" type="primary">aroH</name>
    <name evidence="4" type="ORF">I6J18_21670</name>
</gene>
<dbReference type="Proteomes" id="UP000595254">
    <property type="component" value="Chromosome"/>
</dbReference>
<keyword evidence="5" id="KW-1185">Reference proteome</keyword>
<dbReference type="EC" id="5.4.99.5" evidence="1 3"/>